<feature type="region of interest" description="Disordered" evidence="1">
    <location>
        <begin position="1"/>
        <end position="20"/>
    </location>
</feature>
<evidence type="ECO:0000256" key="1">
    <source>
        <dbReference type="SAM" id="MobiDB-lite"/>
    </source>
</evidence>
<sequence>MGCELSKLATPNQPTTDPRLPLTAKQKFTVMASWKAVSRKLETTGVVMLLRWFSCSGCKMPGPGKPEQTLPGHRPNSCYHLLTDDTQAATAGH</sequence>
<keyword evidence="3" id="KW-1185">Reference proteome</keyword>
<dbReference type="EMBL" id="KQ435692">
    <property type="protein sequence ID" value="KOX81119.1"/>
    <property type="molecule type" value="Genomic_DNA"/>
</dbReference>
<proteinExistence type="predicted"/>
<evidence type="ECO:0000313" key="3">
    <source>
        <dbReference type="Proteomes" id="UP000053105"/>
    </source>
</evidence>
<dbReference type="AlphaFoldDB" id="A0A0M9ADV0"/>
<dbReference type="SUPFAM" id="SSF46458">
    <property type="entry name" value="Globin-like"/>
    <property type="match status" value="1"/>
</dbReference>
<organism evidence="2 3">
    <name type="scientific">Melipona quadrifasciata</name>
    <dbReference type="NCBI Taxonomy" id="166423"/>
    <lineage>
        <taxon>Eukaryota</taxon>
        <taxon>Metazoa</taxon>
        <taxon>Ecdysozoa</taxon>
        <taxon>Arthropoda</taxon>
        <taxon>Hexapoda</taxon>
        <taxon>Insecta</taxon>
        <taxon>Pterygota</taxon>
        <taxon>Neoptera</taxon>
        <taxon>Endopterygota</taxon>
        <taxon>Hymenoptera</taxon>
        <taxon>Apocrita</taxon>
        <taxon>Aculeata</taxon>
        <taxon>Apoidea</taxon>
        <taxon>Anthophila</taxon>
        <taxon>Apidae</taxon>
        <taxon>Melipona</taxon>
    </lineage>
</organism>
<reference evidence="2 3" key="1">
    <citation type="submission" date="2015-07" db="EMBL/GenBank/DDBJ databases">
        <title>The genome of Melipona quadrifasciata.</title>
        <authorList>
            <person name="Pan H."/>
            <person name="Kapheim K."/>
        </authorList>
    </citation>
    <scope>NUCLEOTIDE SEQUENCE [LARGE SCALE GENOMIC DNA]</scope>
    <source>
        <strain evidence="2">0111107301</strain>
        <tissue evidence="2">Whole body</tissue>
    </source>
</reference>
<dbReference type="InterPro" id="IPR009050">
    <property type="entry name" value="Globin-like_sf"/>
</dbReference>
<protein>
    <submittedName>
        <fullName evidence="2">Uncharacterized protein</fullName>
    </submittedName>
</protein>
<accession>A0A0M9ADV0</accession>
<dbReference type="OrthoDB" id="6344802at2759"/>
<dbReference type="Proteomes" id="UP000053105">
    <property type="component" value="Unassembled WGS sequence"/>
</dbReference>
<gene>
    <name evidence="2" type="ORF">WN51_10044</name>
</gene>
<evidence type="ECO:0000313" key="2">
    <source>
        <dbReference type="EMBL" id="KOX81119.1"/>
    </source>
</evidence>
<dbReference type="STRING" id="166423.A0A0M9ADV0"/>
<name>A0A0M9ADV0_9HYME</name>